<proteinExistence type="predicted"/>
<keyword evidence="1" id="KW-1133">Transmembrane helix</keyword>
<keyword evidence="1" id="KW-0472">Membrane</keyword>
<dbReference type="RefSeq" id="WP_186982824.1">
    <property type="nucleotide sequence ID" value="NZ_JACOQH010000015.1"/>
</dbReference>
<dbReference type="EMBL" id="JACOQH010000015">
    <property type="protein sequence ID" value="MBC5754959.1"/>
    <property type="molecule type" value="Genomic_DNA"/>
</dbReference>
<evidence type="ECO:0000313" key="3">
    <source>
        <dbReference type="Proteomes" id="UP000621540"/>
    </source>
</evidence>
<comment type="caution">
    <text evidence="2">The sequence shown here is derived from an EMBL/GenBank/DDBJ whole genome shotgun (WGS) entry which is preliminary data.</text>
</comment>
<organism evidence="2 3">
    <name type="scientific">Roseburia yibonii</name>
    <dbReference type="NCBI Taxonomy" id="2763063"/>
    <lineage>
        <taxon>Bacteria</taxon>
        <taxon>Bacillati</taxon>
        <taxon>Bacillota</taxon>
        <taxon>Clostridia</taxon>
        <taxon>Lachnospirales</taxon>
        <taxon>Lachnospiraceae</taxon>
        <taxon>Roseburia</taxon>
    </lineage>
</organism>
<gene>
    <name evidence="2" type="ORF">H8Z76_13300</name>
</gene>
<name>A0ABR7IDE4_9FIRM</name>
<feature type="transmembrane region" description="Helical" evidence="1">
    <location>
        <begin position="141"/>
        <end position="159"/>
    </location>
</feature>
<dbReference type="Proteomes" id="UP000621540">
    <property type="component" value="Unassembled WGS sequence"/>
</dbReference>
<keyword evidence="1" id="KW-0812">Transmembrane</keyword>
<accession>A0ABR7IDE4</accession>
<evidence type="ECO:0000313" key="2">
    <source>
        <dbReference type="EMBL" id="MBC5754959.1"/>
    </source>
</evidence>
<keyword evidence="3" id="KW-1185">Reference proteome</keyword>
<reference evidence="2 3" key="1">
    <citation type="submission" date="2020-08" db="EMBL/GenBank/DDBJ databases">
        <title>Genome public.</title>
        <authorList>
            <person name="Liu C."/>
            <person name="Sun Q."/>
        </authorList>
    </citation>
    <scope>NUCLEOTIDE SEQUENCE [LARGE SCALE GENOMIC DNA]</scope>
    <source>
        <strain evidence="2 3">BX0805</strain>
    </source>
</reference>
<protein>
    <submittedName>
        <fullName evidence="2">Uncharacterized protein</fullName>
    </submittedName>
</protein>
<evidence type="ECO:0000256" key="1">
    <source>
        <dbReference type="SAM" id="Phobius"/>
    </source>
</evidence>
<sequence>MLIEYINFFKSNPSDLLYIESITWFSHLIKDAYIKPNECNCDEFNSYINHLYLILRPNNSGLCAATKRKSSFVALCIKIINKENINEDISNFKNTPTEKYNYINIVHDKNIIIYTLFLPIHTFACFLITKGSCSTFNASVFFGNLLLYIPTDILAILIYKGVLKNTQN</sequence>
<feature type="transmembrane region" description="Helical" evidence="1">
    <location>
        <begin position="111"/>
        <end position="129"/>
    </location>
</feature>